<dbReference type="AlphaFoldDB" id="A0A8S4QR39"/>
<feature type="region of interest" description="Disordered" evidence="1">
    <location>
        <begin position="1"/>
        <end position="34"/>
    </location>
</feature>
<evidence type="ECO:0000256" key="1">
    <source>
        <dbReference type="SAM" id="MobiDB-lite"/>
    </source>
</evidence>
<dbReference type="EMBL" id="CAKXAJ010015398">
    <property type="protein sequence ID" value="CAH2216423.1"/>
    <property type="molecule type" value="Genomic_DNA"/>
</dbReference>
<evidence type="ECO:0000313" key="2">
    <source>
        <dbReference type="EMBL" id="CAH2216423.1"/>
    </source>
</evidence>
<keyword evidence="3" id="KW-1185">Reference proteome</keyword>
<sequence>ALRRRPPHEVSTASSPCAPPRGSRDRRSLLCASESTSSRRSHVLQLLLNLAAETSSKILPSTQTTNLLFRFGALSPNAHNECTSRSL</sequence>
<accession>A0A8S4QR39</accession>
<reference evidence="2" key="1">
    <citation type="submission" date="2022-03" db="EMBL/GenBank/DDBJ databases">
        <authorList>
            <person name="Lindestad O."/>
        </authorList>
    </citation>
    <scope>NUCLEOTIDE SEQUENCE</scope>
</reference>
<gene>
    <name evidence="2" type="primary">jg17703</name>
    <name evidence="2" type="ORF">PAEG_LOCUS4470</name>
</gene>
<evidence type="ECO:0000313" key="3">
    <source>
        <dbReference type="Proteomes" id="UP000838756"/>
    </source>
</evidence>
<protein>
    <submittedName>
        <fullName evidence="2">Jg17703 protein</fullName>
    </submittedName>
</protein>
<name>A0A8S4QR39_9NEOP</name>
<comment type="caution">
    <text evidence="2">The sequence shown here is derived from an EMBL/GenBank/DDBJ whole genome shotgun (WGS) entry which is preliminary data.</text>
</comment>
<organism evidence="2 3">
    <name type="scientific">Pararge aegeria aegeria</name>
    <dbReference type="NCBI Taxonomy" id="348720"/>
    <lineage>
        <taxon>Eukaryota</taxon>
        <taxon>Metazoa</taxon>
        <taxon>Ecdysozoa</taxon>
        <taxon>Arthropoda</taxon>
        <taxon>Hexapoda</taxon>
        <taxon>Insecta</taxon>
        <taxon>Pterygota</taxon>
        <taxon>Neoptera</taxon>
        <taxon>Endopterygota</taxon>
        <taxon>Lepidoptera</taxon>
        <taxon>Glossata</taxon>
        <taxon>Ditrysia</taxon>
        <taxon>Papilionoidea</taxon>
        <taxon>Nymphalidae</taxon>
        <taxon>Satyrinae</taxon>
        <taxon>Satyrini</taxon>
        <taxon>Parargina</taxon>
        <taxon>Pararge</taxon>
    </lineage>
</organism>
<dbReference type="Proteomes" id="UP000838756">
    <property type="component" value="Unassembled WGS sequence"/>
</dbReference>
<proteinExistence type="predicted"/>
<feature type="non-terminal residue" evidence="2">
    <location>
        <position position="1"/>
    </location>
</feature>